<dbReference type="InterPro" id="IPR037026">
    <property type="entry name" value="Vgr_OB-fold_dom_sf"/>
</dbReference>
<proteinExistence type="predicted"/>
<dbReference type="InterPro" id="IPR006531">
    <property type="entry name" value="Gp5/Vgr_OB"/>
</dbReference>
<dbReference type="AlphaFoldDB" id="A0AA43Q4F6"/>
<evidence type="ECO:0000259" key="1">
    <source>
        <dbReference type="Pfam" id="PF04717"/>
    </source>
</evidence>
<evidence type="ECO:0000313" key="3">
    <source>
        <dbReference type="Proteomes" id="UP001160519"/>
    </source>
</evidence>
<comment type="caution">
    <text evidence="2">The sequence shown here is derived from an EMBL/GenBank/DDBJ whole genome shotgun (WGS) entry which is preliminary data.</text>
</comment>
<dbReference type="Proteomes" id="UP001160519">
    <property type="component" value="Unassembled WGS sequence"/>
</dbReference>
<evidence type="ECO:0000313" key="2">
    <source>
        <dbReference type="EMBL" id="MDI1229561.1"/>
    </source>
</evidence>
<protein>
    <submittedName>
        <fullName evidence="2">Phage baseplate assembly protein V</fullName>
    </submittedName>
</protein>
<dbReference type="EMBL" id="JAQSDF010000001">
    <property type="protein sequence ID" value="MDI1229561.1"/>
    <property type="molecule type" value="Genomic_DNA"/>
</dbReference>
<accession>A0AA43Q4F6</accession>
<dbReference type="Gene3D" id="2.40.50.230">
    <property type="entry name" value="Gp5 N-terminal domain"/>
    <property type="match status" value="1"/>
</dbReference>
<organism evidence="2 3">
    <name type="scientific">Candidatus Methylobacter titanis</name>
    <dbReference type="NCBI Taxonomy" id="3053457"/>
    <lineage>
        <taxon>Bacteria</taxon>
        <taxon>Pseudomonadati</taxon>
        <taxon>Pseudomonadota</taxon>
        <taxon>Gammaproteobacteria</taxon>
        <taxon>Methylococcales</taxon>
        <taxon>Methylococcaceae</taxon>
        <taxon>Methylobacter</taxon>
    </lineage>
</organism>
<sequence length="185" mass="19601">MSEEKKYWGKYRGTVVNNIDPEQRGRLQVLVPDVNSVIPTTFAEPCVPLAGPTGPPMGVYMVPPIGAGVWVEFEHGDPDKPIWVGCRWGLQSDIPLAALAGNPADPSIVIQSLLQQAVIISDMPPSVPPPLMPPIPTTGGVILRSTTGAYIVVNDAGIFINNGKGASIEMLGPTVMINKLALVVT</sequence>
<name>A0AA43Q4F6_9GAMM</name>
<gene>
    <name evidence="2" type="ORF">PSU93_00225</name>
</gene>
<feature type="domain" description="Gp5/Type VI secretion system Vgr protein OB-fold" evidence="1">
    <location>
        <begin position="11"/>
        <end position="88"/>
    </location>
</feature>
<reference evidence="2" key="1">
    <citation type="submission" date="2023-01" db="EMBL/GenBank/DDBJ databases">
        <title>Biogeochemical cycle of methane in antarctic sediments.</title>
        <authorList>
            <person name="Roldan D.M."/>
            <person name="Menes R.J."/>
        </authorList>
    </citation>
    <scope>NUCLEOTIDE SEQUENCE [LARGE SCALE GENOMIC DNA]</scope>
    <source>
        <strain evidence="2">K-2018 MAG008</strain>
    </source>
</reference>
<dbReference type="SUPFAM" id="SSF69255">
    <property type="entry name" value="gp5 N-terminal domain-like"/>
    <property type="match status" value="1"/>
</dbReference>
<dbReference type="Pfam" id="PF04717">
    <property type="entry name" value="Phage_base_V"/>
    <property type="match status" value="1"/>
</dbReference>
<keyword evidence="3" id="KW-1185">Reference proteome</keyword>